<dbReference type="AlphaFoldDB" id="A0A5E4Q0T3"/>
<name>A0A5E4Q0T3_9NEOP</name>
<accession>A0A5E4Q0T3</accession>
<keyword evidence="2" id="KW-1185">Reference proteome</keyword>
<evidence type="ECO:0000313" key="2">
    <source>
        <dbReference type="Proteomes" id="UP000324832"/>
    </source>
</evidence>
<proteinExistence type="predicted"/>
<protein>
    <submittedName>
        <fullName evidence="1">Uncharacterized protein</fullName>
    </submittedName>
</protein>
<sequence>MELTRVSEKHVGVRLCVQLYLS</sequence>
<reference evidence="1 2" key="1">
    <citation type="submission" date="2017-07" db="EMBL/GenBank/DDBJ databases">
        <authorList>
            <person name="Talla V."/>
            <person name="Backstrom N."/>
        </authorList>
    </citation>
    <scope>NUCLEOTIDE SEQUENCE [LARGE SCALE GENOMIC DNA]</scope>
</reference>
<dbReference type="Proteomes" id="UP000324832">
    <property type="component" value="Unassembled WGS sequence"/>
</dbReference>
<dbReference type="EMBL" id="FZQP02000892">
    <property type="protein sequence ID" value="VVC90834.1"/>
    <property type="molecule type" value="Genomic_DNA"/>
</dbReference>
<gene>
    <name evidence="1" type="ORF">LSINAPIS_LOCUS3660</name>
</gene>
<evidence type="ECO:0000313" key="1">
    <source>
        <dbReference type="EMBL" id="VVC90834.1"/>
    </source>
</evidence>
<organism evidence="1 2">
    <name type="scientific">Leptidea sinapis</name>
    <dbReference type="NCBI Taxonomy" id="189913"/>
    <lineage>
        <taxon>Eukaryota</taxon>
        <taxon>Metazoa</taxon>
        <taxon>Ecdysozoa</taxon>
        <taxon>Arthropoda</taxon>
        <taxon>Hexapoda</taxon>
        <taxon>Insecta</taxon>
        <taxon>Pterygota</taxon>
        <taxon>Neoptera</taxon>
        <taxon>Endopterygota</taxon>
        <taxon>Lepidoptera</taxon>
        <taxon>Glossata</taxon>
        <taxon>Ditrysia</taxon>
        <taxon>Papilionoidea</taxon>
        <taxon>Pieridae</taxon>
        <taxon>Dismorphiinae</taxon>
        <taxon>Leptidea</taxon>
    </lineage>
</organism>